<comment type="caution">
    <text evidence="3">The sequence shown here is derived from an EMBL/GenBank/DDBJ whole genome shotgun (WGS) entry which is preliminary data.</text>
</comment>
<accession>A0ABV3DI56</accession>
<protein>
    <submittedName>
        <fullName evidence="3">Helix-turn-helix domain-containing protein</fullName>
    </submittedName>
</protein>
<dbReference type="InterPro" id="IPR001387">
    <property type="entry name" value="Cro/C1-type_HTH"/>
</dbReference>
<dbReference type="Pfam" id="PF01381">
    <property type="entry name" value="HTH_3"/>
    <property type="match status" value="1"/>
</dbReference>
<reference evidence="3 4" key="1">
    <citation type="submission" date="2024-06" db="EMBL/GenBank/DDBJ databases">
        <title>The Natural Products Discovery Center: Release of the First 8490 Sequenced Strains for Exploring Actinobacteria Biosynthetic Diversity.</title>
        <authorList>
            <person name="Kalkreuter E."/>
            <person name="Kautsar S.A."/>
            <person name="Yang D."/>
            <person name="Bader C.D."/>
            <person name="Teijaro C.N."/>
            <person name="Fluegel L."/>
            <person name="Davis C.M."/>
            <person name="Simpson J.R."/>
            <person name="Lauterbach L."/>
            <person name="Steele A.D."/>
            <person name="Gui C."/>
            <person name="Meng S."/>
            <person name="Li G."/>
            <person name="Viehrig K."/>
            <person name="Ye F."/>
            <person name="Su P."/>
            <person name="Kiefer A.F."/>
            <person name="Nichols A."/>
            <person name="Cepeda A.J."/>
            <person name="Yan W."/>
            <person name="Fan B."/>
            <person name="Jiang Y."/>
            <person name="Adhikari A."/>
            <person name="Zheng C.-J."/>
            <person name="Schuster L."/>
            <person name="Cowan T.M."/>
            <person name="Smanski M.J."/>
            <person name="Chevrette M.G."/>
            <person name="De Carvalho L.P.S."/>
            <person name="Shen B."/>
        </authorList>
    </citation>
    <scope>NUCLEOTIDE SEQUENCE [LARGE SCALE GENOMIC DNA]</scope>
    <source>
        <strain evidence="3 4">NPDC048946</strain>
    </source>
</reference>
<evidence type="ECO:0000313" key="4">
    <source>
        <dbReference type="Proteomes" id="UP001551482"/>
    </source>
</evidence>
<dbReference type="PROSITE" id="PS50943">
    <property type="entry name" value="HTH_CROC1"/>
    <property type="match status" value="1"/>
</dbReference>
<gene>
    <name evidence="3" type="ORF">AB0C36_16640</name>
</gene>
<sequence length="256" mass="26388">MTAEEPRPDWAFLGACVRRDRRARRWTQEELAERAGLALRTIGKYERGEGPTGDAVPSGCFAVGRALGWRRGTVEEYLFGPEPGMVGTGPAATDSTAADSTPTGMSEARGIGAEELVAAYRGVQDFMVLAVELGAPAPSVRRFSDAAGDLLEAATAGSGIGAAHGLAANSPAGGPPTDDDAVRALAATADLPDVPRTLSGREVGGRSADARTEVSGDPEVTGEDAAAAVPHSRRRSPADPHARPSSATTTSRRSDL</sequence>
<evidence type="ECO:0000259" key="2">
    <source>
        <dbReference type="PROSITE" id="PS50943"/>
    </source>
</evidence>
<keyword evidence="4" id="KW-1185">Reference proteome</keyword>
<feature type="region of interest" description="Disordered" evidence="1">
    <location>
        <begin position="188"/>
        <end position="256"/>
    </location>
</feature>
<dbReference type="Proteomes" id="UP001551482">
    <property type="component" value="Unassembled WGS sequence"/>
</dbReference>
<organism evidence="3 4">
    <name type="scientific">Streptodolium elevatio</name>
    <dbReference type="NCBI Taxonomy" id="3157996"/>
    <lineage>
        <taxon>Bacteria</taxon>
        <taxon>Bacillati</taxon>
        <taxon>Actinomycetota</taxon>
        <taxon>Actinomycetes</taxon>
        <taxon>Kitasatosporales</taxon>
        <taxon>Streptomycetaceae</taxon>
        <taxon>Streptodolium</taxon>
    </lineage>
</organism>
<name>A0ABV3DI56_9ACTN</name>
<dbReference type="RefSeq" id="WP_358354500.1">
    <property type="nucleotide sequence ID" value="NZ_JBEZFP010000037.1"/>
</dbReference>
<dbReference type="SUPFAM" id="SSF47413">
    <property type="entry name" value="lambda repressor-like DNA-binding domains"/>
    <property type="match status" value="1"/>
</dbReference>
<feature type="region of interest" description="Disordered" evidence="1">
    <location>
        <begin position="81"/>
        <end position="106"/>
    </location>
</feature>
<dbReference type="CDD" id="cd00093">
    <property type="entry name" value="HTH_XRE"/>
    <property type="match status" value="1"/>
</dbReference>
<evidence type="ECO:0000256" key="1">
    <source>
        <dbReference type="SAM" id="MobiDB-lite"/>
    </source>
</evidence>
<feature type="compositionally biased region" description="Low complexity" evidence="1">
    <location>
        <begin position="243"/>
        <end position="256"/>
    </location>
</feature>
<dbReference type="Gene3D" id="1.10.260.40">
    <property type="entry name" value="lambda repressor-like DNA-binding domains"/>
    <property type="match status" value="1"/>
</dbReference>
<feature type="domain" description="HTH cro/C1-type" evidence="2">
    <location>
        <begin position="17"/>
        <end position="49"/>
    </location>
</feature>
<dbReference type="InterPro" id="IPR010982">
    <property type="entry name" value="Lambda_DNA-bd_dom_sf"/>
</dbReference>
<proteinExistence type="predicted"/>
<dbReference type="EMBL" id="JBEZFP010000037">
    <property type="protein sequence ID" value="MEU8135132.1"/>
    <property type="molecule type" value="Genomic_DNA"/>
</dbReference>
<feature type="compositionally biased region" description="Low complexity" evidence="1">
    <location>
        <begin position="88"/>
        <end position="103"/>
    </location>
</feature>
<evidence type="ECO:0000313" key="3">
    <source>
        <dbReference type="EMBL" id="MEU8135132.1"/>
    </source>
</evidence>